<keyword evidence="1 5" id="KW-0963">Cytoplasm</keyword>
<dbReference type="GO" id="GO:0032265">
    <property type="term" value="P:XMP salvage"/>
    <property type="evidence" value="ECO:0007669"/>
    <property type="project" value="UniProtKB-UniRule"/>
</dbReference>
<dbReference type="Gene3D" id="3.40.50.2020">
    <property type="match status" value="1"/>
</dbReference>
<evidence type="ECO:0000259" key="7">
    <source>
        <dbReference type="Pfam" id="PF00156"/>
    </source>
</evidence>
<dbReference type="OrthoDB" id="9790678at2"/>
<dbReference type="EC" id="2.4.2.22" evidence="5 6"/>
<dbReference type="PANTHER" id="PTHR43864:SF1">
    <property type="entry name" value="XANTHINE PHOSPHORIBOSYLTRANSFERASE"/>
    <property type="match status" value="1"/>
</dbReference>
<dbReference type="UniPathway" id="UPA00602">
    <property type="reaction ID" value="UER00658"/>
</dbReference>
<feature type="binding site" evidence="5">
    <location>
        <begin position="128"/>
        <end position="132"/>
    </location>
    <ligand>
        <name>5-phospho-alpha-D-ribose 1-diphosphate</name>
        <dbReference type="ChEBI" id="CHEBI:58017"/>
    </ligand>
</feature>
<dbReference type="PANTHER" id="PTHR43864">
    <property type="entry name" value="HYPOXANTHINE/GUANINE PHOSPHORIBOSYLTRANSFERASE"/>
    <property type="match status" value="1"/>
</dbReference>
<comment type="subunit">
    <text evidence="5">Homodimer.</text>
</comment>
<dbReference type="GO" id="GO:0046110">
    <property type="term" value="P:xanthine metabolic process"/>
    <property type="evidence" value="ECO:0007669"/>
    <property type="project" value="UniProtKB-UniRule"/>
</dbReference>
<gene>
    <name evidence="5" type="primary">xpt</name>
    <name evidence="8" type="ORF">SAMN05660453_0493</name>
</gene>
<evidence type="ECO:0000256" key="5">
    <source>
        <dbReference type="HAMAP-Rule" id="MF_01184"/>
    </source>
</evidence>
<dbReference type="Pfam" id="PF00156">
    <property type="entry name" value="Pribosyltran"/>
    <property type="match status" value="1"/>
</dbReference>
<dbReference type="NCBIfam" id="TIGR01744">
    <property type="entry name" value="XPRTase"/>
    <property type="match status" value="1"/>
</dbReference>
<evidence type="ECO:0000313" key="9">
    <source>
        <dbReference type="Proteomes" id="UP000199376"/>
    </source>
</evidence>
<dbReference type="CDD" id="cd06223">
    <property type="entry name" value="PRTases_typeI"/>
    <property type="match status" value="1"/>
</dbReference>
<evidence type="ECO:0000256" key="4">
    <source>
        <dbReference type="ARBA" id="ARBA00022726"/>
    </source>
</evidence>
<name>A0A1I1EPR2_9LACO</name>
<dbReference type="Proteomes" id="UP000199376">
    <property type="component" value="Unassembled WGS sequence"/>
</dbReference>
<dbReference type="InterPro" id="IPR050118">
    <property type="entry name" value="Pur/Pyrimidine_PRTase"/>
</dbReference>
<dbReference type="InterPro" id="IPR010079">
    <property type="entry name" value="Xanthine_PRibTrfase"/>
</dbReference>
<dbReference type="GO" id="GO:0006166">
    <property type="term" value="P:purine ribonucleoside salvage"/>
    <property type="evidence" value="ECO:0007669"/>
    <property type="project" value="UniProtKB-KW"/>
</dbReference>
<comment type="pathway">
    <text evidence="5">Purine metabolism; XMP biosynthesis via salvage pathway; XMP from xanthine: step 1/1.</text>
</comment>
<dbReference type="HAMAP" id="MF_01184">
    <property type="entry name" value="XPRTase"/>
    <property type="match status" value="1"/>
</dbReference>
<feature type="domain" description="Phosphoribosyltransferase" evidence="7">
    <location>
        <begin position="47"/>
        <end position="169"/>
    </location>
</feature>
<evidence type="ECO:0000256" key="1">
    <source>
        <dbReference type="ARBA" id="ARBA00022490"/>
    </source>
</evidence>
<proteinExistence type="inferred from homology"/>
<dbReference type="GO" id="GO:0000310">
    <property type="term" value="F:xanthine phosphoribosyltransferase activity"/>
    <property type="evidence" value="ECO:0007669"/>
    <property type="project" value="UniProtKB-UniRule"/>
</dbReference>
<evidence type="ECO:0000256" key="2">
    <source>
        <dbReference type="ARBA" id="ARBA00022676"/>
    </source>
</evidence>
<dbReference type="AlphaFoldDB" id="A0A1I1EPR2"/>
<evidence type="ECO:0000313" key="8">
    <source>
        <dbReference type="EMBL" id="SFB86883.1"/>
    </source>
</evidence>
<dbReference type="RefSeq" id="WP_091501668.1">
    <property type="nucleotide sequence ID" value="NZ_FOLI01000001.1"/>
</dbReference>
<dbReference type="GO" id="GO:0005737">
    <property type="term" value="C:cytoplasm"/>
    <property type="evidence" value="ECO:0007669"/>
    <property type="project" value="UniProtKB-SubCell"/>
</dbReference>
<keyword evidence="3 5" id="KW-0808">Transferase</keyword>
<keyword evidence="4 5" id="KW-0660">Purine salvage</keyword>
<reference evidence="8 9" key="1">
    <citation type="submission" date="2016-10" db="EMBL/GenBank/DDBJ databases">
        <authorList>
            <person name="de Groot N.N."/>
        </authorList>
    </citation>
    <scope>NUCLEOTIDE SEQUENCE [LARGE SCALE GENOMIC DNA]</scope>
    <source>
        <strain evidence="8 9">DSM 19113</strain>
    </source>
</reference>
<comment type="subcellular location">
    <subcellularLocation>
        <location evidence="5">Cytoplasm</location>
    </subcellularLocation>
</comment>
<dbReference type="SUPFAM" id="SSF53271">
    <property type="entry name" value="PRTase-like"/>
    <property type="match status" value="1"/>
</dbReference>
<comment type="catalytic activity">
    <reaction evidence="5">
        <text>XMP + diphosphate = xanthine + 5-phospho-alpha-D-ribose 1-diphosphate</text>
        <dbReference type="Rhea" id="RHEA:10800"/>
        <dbReference type="ChEBI" id="CHEBI:17712"/>
        <dbReference type="ChEBI" id="CHEBI:33019"/>
        <dbReference type="ChEBI" id="CHEBI:57464"/>
        <dbReference type="ChEBI" id="CHEBI:58017"/>
        <dbReference type="EC" id="2.4.2.22"/>
    </reaction>
</comment>
<dbReference type="NCBIfam" id="NF006671">
    <property type="entry name" value="PRK09219.1"/>
    <property type="match status" value="1"/>
</dbReference>
<dbReference type="InterPro" id="IPR000836">
    <property type="entry name" value="PRTase_dom"/>
</dbReference>
<evidence type="ECO:0000256" key="3">
    <source>
        <dbReference type="ARBA" id="ARBA00022679"/>
    </source>
</evidence>
<accession>A0A1I1EPR2</accession>
<protein>
    <recommendedName>
        <fullName evidence="5 6">Xanthine phosphoribosyltransferase</fullName>
        <shortName evidence="5">XPRTase</shortName>
        <ecNumber evidence="5 6">2.4.2.22</ecNumber>
    </recommendedName>
</protein>
<organism evidence="8 9">
    <name type="scientific">Fructobacillus durionis</name>
    <dbReference type="NCBI Taxonomy" id="283737"/>
    <lineage>
        <taxon>Bacteria</taxon>
        <taxon>Bacillati</taxon>
        <taxon>Bacillota</taxon>
        <taxon>Bacilli</taxon>
        <taxon>Lactobacillales</taxon>
        <taxon>Lactobacillaceae</taxon>
        <taxon>Fructobacillus</taxon>
    </lineage>
</organism>
<sequence>MKALEQRIQEDGRVIEPDILKVDSFLNHQIDPVLMQEMGKEFARLFANQGVTKILTVEASGIAPAVMAGLALDVPVVFARKSKSRILSDDAFTADVYSFTKQTSNAIRIDKRFLSADDHVLLIDDFLANGQALLGLKEIADQAGATIVGAGIVIEKSFQPGRQNAIDAGLENIHSLARIAVFEDGQVKFVNEEA</sequence>
<comment type="similarity">
    <text evidence="5">Belongs to the purine/pyrimidine phosphoribosyltransferase family. Xpt subfamily.</text>
</comment>
<keyword evidence="9" id="KW-1185">Reference proteome</keyword>
<dbReference type="STRING" id="283737.SAMN05660453_0493"/>
<keyword evidence="2 5" id="KW-0328">Glycosyltransferase</keyword>
<feature type="binding site" evidence="5">
    <location>
        <position position="156"/>
    </location>
    <ligand>
        <name>xanthine</name>
        <dbReference type="ChEBI" id="CHEBI:17712"/>
    </ligand>
</feature>
<comment type="function">
    <text evidence="5">Converts the preformed base xanthine, a product of nucleic acid breakdown, to xanthosine 5'-monophosphate (XMP), so it can be reused for RNA or DNA synthesis.</text>
</comment>
<feature type="binding site" evidence="5">
    <location>
        <position position="27"/>
    </location>
    <ligand>
        <name>xanthine</name>
        <dbReference type="ChEBI" id="CHEBI:17712"/>
    </ligand>
</feature>
<dbReference type="InterPro" id="IPR029057">
    <property type="entry name" value="PRTase-like"/>
</dbReference>
<dbReference type="EMBL" id="FOLI01000001">
    <property type="protein sequence ID" value="SFB86883.1"/>
    <property type="molecule type" value="Genomic_DNA"/>
</dbReference>
<evidence type="ECO:0000256" key="6">
    <source>
        <dbReference type="NCBIfam" id="TIGR01744"/>
    </source>
</evidence>
<feature type="binding site" evidence="5">
    <location>
        <position position="20"/>
    </location>
    <ligand>
        <name>xanthine</name>
        <dbReference type="ChEBI" id="CHEBI:17712"/>
    </ligand>
</feature>